<protein>
    <submittedName>
        <fullName evidence="1">Uncharacterized protein</fullName>
    </submittedName>
</protein>
<dbReference type="AlphaFoldDB" id="A0A8T3C651"/>
<sequence length="49" mass="5373">MGAVKGEPQLVEKNPQPLGVILRLEEEVGKGTNIVIVLFFVAVNRNIEN</sequence>
<gene>
    <name evidence="1" type="ORF">KFK09_001847</name>
</gene>
<proteinExistence type="predicted"/>
<evidence type="ECO:0000313" key="2">
    <source>
        <dbReference type="Proteomes" id="UP000829196"/>
    </source>
</evidence>
<name>A0A8T3C651_DENNO</name>
<dbReference type="Proteomes" id="UP000829196">
    <property type="component" value="Unassembled WGS sequence"/>
</dbReference>
<organism evidence="1 2">
    <name type="scientific">Dendrobium nobile</name>
    <name type="common">Orchid</name>
    <dbReference type="NCBI Taxonomy" id="94219"/>
    <lineage>
        <taxon>Eukaryota</taxon>
        <taxon>Viridiplantae</taxon>
        <taxon>Streptophyta</taxon>
        <taxon>Embryophyta</taxon>
        <taxon>Tracheophyta</taxon>
        <taxon>Spermatophyta</taxon>
        <taxon>Magnoliopsida</taxon>
        <taxon>Liliopsida</taxon>
        <taxon>Asparagales</taxon>
        <taxon>Orchidaceae</taxon>
        <taxon>Epidendroideae</taxon>
        <taxon>Malaxideae</taxon>
        <taxon>Dendrobiinae</taxon>
        <taxon>Dendrobium</taxon>
    </lineage>
</organism>
<keyword evidence="2" id="KW-1185">Reference proteome</keyword>
<dbReference type="OrthoDB" id="780906at2759"/>
<reference evidence="1" key="1">
    <citation type="journal article" date="2022" name="Front. Genet.">
        <title>Chromosome-Scale Assembly of the Dendrobium nobile Genome Provides Insights Into the Molecular Mechanism of the Biosynthesis of the Medicinal Active Ingredient of Dendrobium.</title>
        <authorList>
            <person name="Xu Q."/>
            <person name="Niu S.-C."/>
            <person name="Li K.-L."/>
            <person name="Zheng P.-J."/>
            <person name="Zhang X.-J."/>
            <person name="Jia Y."/>
            <person name="Liu Y."/>
            <person name="Niu Y.-X."/>
            <person name="Yu L.-H."/>
            <person name="Chen D.-F."/>
            <person name="Zhang G.-Q."/>
        </authorList>
    </citation>
    <scope>NUCLEOTIDE SEQUENCE</scope>
    <source>
        <tissue evidence="1">Leaf</tissue>
    </source>
</reference>
<accession>A0A8T3C651</accession>
<comment type="caution">
    <text evidence="1">The sequence shown here is derived from an EMBL/GenBank/DDBJ whole genome shotgun (WGS) entry which is preliminary data.</text>
</comment>
<evidence type="ECO:0000313" key="1">
    <source>
        <dbReference type="EMBL" id="KAI0529300.1"/>
    </source>
</evidence>
<dbReference type="EMBL" id="JAGYWB010000002">
    <property type="protein sequence ID" value="KAI0529300.1"/>
    <property type="molecule type" value="Genomic_DNA"/>
</dbReference>